<protein>
    <submittedName>
        <fullName evidence="1">DUF4302 domain-containing protein</fullName>
    </submittedName>
</protein>
<dbReference type="InterPro" id="IPR025396">
    <property type="entry name" value="DUF4302"/>
</dbReference>
<sequence>MQKHCLYLLLLLSFAACKKEDDPLFDKSPDERINETLRNYQQALTSAPYGWKALVFPSGVPKGVFSFYLRFNDSNRVAMFSDFDASSSATFKESSYRLKALQQPSLLFDTYSYLHVLSDPDAGVNGGVYGQGLYSDFEFSLDSISGDNILLTGRFHGSKAILIKATQQEQQAYMSLQRNRVFEKQREFLTYFKRITLGGRQYEITVNLFGHVIKFTWLDAQGHKQEFETGFYYTPAGVAIYPAFTDGSQTITNLDNITWDGALQTMKFAANGANGTITGFARPLAPDSTAGKRWWQAVAGGDYWVGPYGFHVNGVDDAFHITTLPDYAFMGFWPAYGTSNGTSYDLLGFVTQSGDEQSTLSYGLAYNPPIFSNDGKINFSFLGVLGALPPDITPLQQTLTQMEEPAGYYLVQISPTSFDMVSAKDGKSWINWFLPQ</sequence>
<reference evidence="1 2" key="1">
    <citation type="submission" date="2019-09" db="EMBL/GenBank/DDBJ databases">
        <title>Chitinophaga ginsengihumi sp. nov., isolated from soil of ginseng rhizosphere.</title>
        <authorList>
            <person name="Lee J."/>
        </authorList>
    </citation>
    <scope>NUCLEOTIDE SEQUENCE [LARGE SCALE GENOMIC DNA]</scope>
    <source>
        <strain evidence="1 2">BN140078</strain>
    </source>
</reference>
<dbReference type="RefSeq" id="WP_149841163.1">
    <property type="nucleotide sequence ID" value="NZ_VUOC01000004.1"/>
</dbReference>
<evidence type="ECO:0000313" key="2">
    <source>
        <dbReference type="Proteomes" id="UP000324611"/>
    </source>
</evidence>
<dbReference type="Proteomes" id="UP000324611">
    <property type="component" value="Unassembled WGS sequence"/>
</dbReference>
<accession>A0A5B2VNL1</accession>
<comment type="caution">
    <text evidence="1">The sequence shown here is derived from an EMBL/GenBank/DDBJ whole genome shotgun (WGS) entry which is preliminary data.</text>
</comment>
<keyword evidence="2" id="KW-1185">Reference proteome</keyword>
<dbReference type="AlphaFoldDB" id="A0A5B2VNL1"/>
<gene>
    <name evidence="1" type="ORF">F0L74_27790</name>
</gene>
<organism evidence="1 2">
    <name type="scientific">Chitinophaga agrisoli</name>
    <dbReference type="NCBI Taxonomy" id="2607653"/>
    <lineage>
        <taxon>Bacteria</taxon>
        <taxon>Pseudomonadati</taxon>
        <taxon>Bacteroidota</taxon>
        <taxon>Chitinophagia</taxon>
        <taxon>Chitinophagales</taxon>
        <taxon>Chitinophagaceae</taxon>
        <taxon>Chitinophaga</taxon>
    </lineage>
</organism>
<dbReference type="EMBL" id="VUOC01000004">
    <property type="protein sequence ID" value="KAA2239986.1"/>
    <property type="molecule type" value="Genomic_DNA"/>
</dbReference>
<dbReference type="Pfam" id="PF14135">
    <property type="entry name" value="DUF4302"/>
    <property type="match status" value="1"/>
</dbReference>
<proteinExistence type="predicted"/>
<reference evidence="1 2" key="2">
    <citation type="submission" date="2019-09" db="EMBL/GenBank/DDBJ databases">
        <authorList>
            <person name="Jin C."/>
        </authorList>
    </citation>
    <scope>NUCLEOTIDE SEQUENCE [LARGE SCALE GENOMIC DNA]</scope>
    <source>
        <strain evidence="1 2">BN140078</strain>
    </source>
</reference>
<evidence type="ECO:0000313" key="1">
    <source>
        <dbReference type="EMBL" id="KAA2239986.1"/>
    </source>
</evidence>
<dbReference type="PROSITE" id="PS51257">
    <property type="entry name" value="PROKAR_LIPOPROTEIN"/>
    <property type="match status" value="1"/>
</dbReference>
<name>A0A5B2VNL1_9BACT</name>